<keyword evidence="5 13" id="KW-0349">Heme</keyword>
<dbReference type="GO" id="GO:0005789">
    <property type="term" value="C:endoplasmic reticulum membrane"/>
    <property type="evidence" value="ECO:0007669"/>
    <property type="project" value="UniProtKB-SubCell"/>
</dbReference>
<dbReference type="PROSITE" id="PS00086">
    <property type="entry name" value="CYTOCHROME_P450"/>
    <property type="match status" value="1"/>
</dbReference>
<dbReference type="Gene3D" id="1.10.630.10">
    <property type="entry name" value="Cytochrome P450"/>
    <property type="match status" value="1"/>
</dbReference>
<comment type="similarity">
    <text evidence="4 14">Belongs to the cytochrome P450 family.</text>
</comment>
<evidence type="ECO:0000313" key="16">
    <source>
        <dbReference type="EMBL" id="KAK9394215.1"/>
    </source>
</evidence>
<evidence type="ECO:0000256" key="14">
    <source>
        <dbReference type="RuleBase" id="RU000461"/>
    </source>
</evidence>
<dbReference type="Proteomes" id="UP001474421">
    <property type="component" value="Unassembled WGS sequence"/>
</dbReference>
<dbReference type="InterPro" id="IPR002401">
    <property type="entry name" value="Cyt_P450_E_grp-I"/>
</dbReference>
<organism evidence="16 17">
    <name type="scientific">Crotalus adamanteus</name>
    <name type="common">Eastern diamondback rattlesnake</name>
    <dbReference type="NCBI Taxonomy" id="8729"/>
    <lineage>
        <taxon>Eukaryota</taxon>
        <taxon>Metazoa</taxon>
        <taxon>Chordata</taxon>
        <taxon>Craniata</taxon>
        <taxon>Vertebrata</taxon>
        <taxon>Euteleostomi</taxon>
        <taxon>Lepidosauria</taxon>
        <taxon>Squamata</taxon>
        <taxon>Bifurcata</taxon>
        <taxon>Unidentata</taxon>
        <taxon>Episquamata</taxon>
        <taxon>Toxicofera</taxon>
        <taxon>Serpentes</taxon>
        <taxon>Colubroidea</taxon>
        <taxon>Viperidae</taxon>
        <taxon>Crotalinae</taxon>
        <taxon>Crotalus</taxon>
    </lineage>
</organism>
<dbReference type="PANTHER" id="PTHR24300:SF275">
    <property type="entry name" value="CYTOCHROME P450 2F1"/>
    <property type="match status" value="1"/>
</dbReference>
<dbReference type="InterPro" id="IPR036396">
    <property type="entry name" value="Cyt_P450_sf"/>
</dbReference>
<sequence>MSKARPGVLLPGRCLFRSAEPPKPRAELWGKEVGGCFSFWRHFKAWVCIADAGGRKGGHLSPLGRVSSCSEKRRKAEEAAGSLEPPWPLSPPSASLTQGKGMGEAFTIALRSGVESAMAEFPRGFCACGESSPFPVENSKRGSALGWTSPSEGNGVPTMEASAATVLLLALCLSCLLLLLRGGRGGTRARLPPGPRPLPFIGNLPHLDAKNMIQSLMELSRQYGSLFTIHMGSRPVVVLCGYQTVKEALVDQGEEFSGRGDMPVLFRFTQGNGIAFSNGEKWKSLRRFAIQTLRDFGMGKRSIEERIQEEAQCLVKEFAKQTEPFDPTFLLGCSVSNVICSIVFGDRFDYEDQHFLTFIGLINDNFRLFSSPCAQMYNIFPHIMYYLPGPHNQIFANFEKLRALVKEMAKAHQASLDPNCPRDFIDCFLLKMQQEKEDPHSFFHTDTLIMTTHNLFFAGTETISTTLRYALLILMKLPEVAAKVQEEIAKVIGSERQPSIADRARMPYTDAVIHEVQRFADIIPMGIPHALTKDTHFRGFFFPEGTNVLPFFHSVHRDATQFKNPEMFDPGHFLGEEGAFRRSNAFMPFSAGKRLCLGEALARMELFLYLTALLQRFSFQPSCPRDQLDLSPMMSGIGNVPRPYSCRPLPR</sequence>
<comment type="cofactor">
    <cofactor evidence="1 13">
        <name>heme</name>
        <dbReference type="ChEBI" id="CHEBI:30413"/>
    </cofactor>
</comment>
<dbReference type="GO" id="GO:0016712">
    <property type="term" value="F:oxidoreductase activity, acting on paired donors, with incorporation or reduction of molecular oxygen, reduced flavin or flavoprotein as one donor, and incorporation of one atom of oxygen"/>
    <property type="evidence" value="ECO:0007669"/>
    <property type="project" value="TreeGrafter"/>
</dbReference>
<evidence type="ECO:0000256" key="5">
    <source>
        <dbReference type="ARBA" id="ARBA00022617"/>
    </source>
</evidence>
<reference evidence="16 17" key="1">
    <citation type="journal article" date="2024" name="Proc. Natl. Acad. Sci. U.S.A.">
        <title>The genetic regulatory architecture and epigenomic basis for age-related changes in rattlesnake venom.</title>
        <authorList>
            <person name="Hogan M.P."/>
            <person name="Holding M.L."/>
            <person name="Nystrom G.S."/>
            <person name="Colston T.J."/>
            <person name="Bartlett D.A."/>
            <person name="Mason A.J."/>
            <person name="Ellsworth S.A."/>
            <person name="Rautsaw R.M."/>
            <person name="Lawrence K.C."/>
            <person name="Strickland J.L."/>
            <person name="He B."/>
            <person name="Fraser P."/>
            <person name="Margres M.J."/>
            <person name="Gilbert D.M."/>
            <person name="Gibbs H.L."/>
            <person name="Parkinson C.L."/>
            <person name="Rokyta D.R."/>
        </authorList>
    </citation>
    <scope>NUCLEOTIDE SEQUENCE [LARGE SCALE GENOMIC DNA]</scope>
    <source>
        <strain evidence="16">DRR0105</strain>
    </source>
</reference>
<keyword evidence="8" id="KW-0492">Microsome</keyword>
<gene>
    <name evidence="16" type="ORF">NXF25_014743</name>
</gene>
<protein>
    <submittedName>
        <fullName evidence="16">Cytochrome P450 2F5-like</fullName>
    </submittedName>
</protein>
<evidence type="ECO:0000256" key="10">
    <source>
        <dbReference type="ARBA" id="ARBA00023004"/>
    </source>
</evidence>
<feature type="binding site" description="axial binding residue" evidence="13">
    <location>
        <position position="596"/>
    </location>
    <ligand>
        <name>heme</name>
        <dbReference type="ChEBI" id="CHEBI:30413"/>
    </ligand>
    <ligandPart>
        <name>Fe</name>
        <dbReference type="ChEBI" id="CHEBI:18248"/>
    </ligandPart>
</feature>
<dbReference type="PRINTS" id="PR01957">
    <property type="entry name" value="EP450ICYP2F"/>
</dbReference>
<keyword evidence="17" id="KW-1185">Reference proteome</keyword>
<evidence type="ECO:0000256" key="13">
    <source>
        <dbReference type="PIRSR" id="PIRSR602401-1"/>
    </source>
</evidence>
<evidence type="ECO:0000256" key="9">
    <source>
        <dbReference type="ARBA" id="ARBA00023002"/>
    </source>
</evidence>
<dbReference type="GO" id="GO:0005506">
    <property type="term" value="F:iron ion binding"/>
    <property type="evidence" value="ECO:0007669"/>
    <property type="project" value="InterPro"/>
</dbReference>
<dbReference type="InterPro" id="IPR020469">
    <property type="entry name" value="Cyt_P450_CYP2_fam"/>
</dbReference>
<comment type="caution">
    <text evidence="16">The sequence shown here is derived from an EMBL/GenBank/DDBJ whole genome shotgun (WGS) entry which is preliminary data.</text>
</comment>
<dbReference type="SUPFAM" id="SSF48264">
    <property type="entry name" value="Cytochrome P450"/>
    <property type="match status" value="1"/>
</dbReference>
<dbReference type="FunFam" id="1.10.630.10:FF:000001">
    <property type="entry name" value="Cytochrome P450, family 2"/>
    <property type="match status" value="1"/>
</dbReference>
<keyword evidence="6 13" id="KW-0479">Metal-binding</keyword>
<dbReference type="PRINTS" id="PR00385">
    <property type="entry name" value="P450"/>
</dbReference>
<keyword evidence="10 13" id="KW-0408">Iron</keyword>
<keyword evidence="11 14" id="KW-0503">Monooxygenase</keyword>
<evidence type="ECO:0000313" key="17">
    <source>
        <dbReference type="Proteomes" id="UP001474421"/>
    </source>
</evidence>
<evidence type="ECO:0000256" key="2">
    <source>
        <dbReference type="ARBA" id="ARBA00004174"/>
    </source>
</evidence>
<evidence type="ECO:0000256" key="8">
    <source>
        <dbReference type="ARBA" id="ARBA00022848"/>
    </source>
</evidence>
<keyword evidence="12" id="KW-0472">Membrane</keyword>
<keyword evidence="9 14" id="KW-0560">Oxidoreductase</keyword>
<dbReference type="GO" id="GO:0006805">
    <property type="term" value="P:xenobiotic metabolic process"/>
    <property type="evidence" value="ECO:0007669"/>
    <property type="project" value="TreeGrafter"/>
</dbReference>
<proteinExistence type="inferred from homology"/>
<dbReference type="GO" id="GO:0020037">
    <property type="term" value="F:heme binding"/>
    <property type="evidence" value="ECO:0007669"/>
    <property type="project" value="InterPro"/>
</dbReference>
<comment type="subcellular location">
    <subcellularLocation>
        <location evidence="3">Endoplasmic reticulum membrane</location>
        <topology evidence="3">Peripheral membrane protein</topology>
    </subcellularLocation>
    <subcellularLocation>
        <location evidence="2">Microsome membrane</location>
        <topology evidence="2">Peripheral membrane protein</topology>
    </subcellularLocation>
</comment>
<keyword evidence="7" id="KW-0256">Endoplasmic reticulum</keyword>
<name>A0AAW1AWY9_CROAD</name>
<dbReference type="GO" id="GO:0019373">
    <property type="term" value="P:epoxygenase P450 pathway"/>
    <property type="evidence" value="ECO:0007669"/>
    <property type="project" value="TreeGrafter"/>
</dbReference>
<dbReference type="InterPro" id="IPR017972">
    <property type="entry name" value="Cyt_P450_CS"/>
</dbReference>
<evidence type="ECO:0000256" key="11">
    <source>
        <dbReference type="ARBA" id="ARBA00023033"/>
    </source>
</evidence>
<dbReference type="InterPro" id="IPR001128">
    <property type="entry name" value="Cyt_P450"/>
</dbReference>
<dbReference type="CDD" id="cd11026">
    <property type="entry name" value="CYP2"/>
    <property type="match status" value="1"/>
</dbReference>
<dbReference type="Pfam" id="PF00067">
    <property type="entry name" value="p450"/>
    <property type="match status" value="1"/>
</dbReference>
<dbReference type="PRINTS" id="PR00463">
    <property type="entry name" value="EP450I"/>
</dbReference>
<dbReference type="GO" id="GO:0008392">
    <property type="term" value="F:arachidonate epoxygenase activity"/>
    <property type="evidence" value="ECO:0007669"/>
    <property type="project" value="TreeGrafter"/>
</dbReference>
<accession>A0AAW1AWY9</accession>
<dbReference type="PANTHER" id="PTHR24300">
    <property type="entry name" value="CYTOCHROME P450 508A4-RELATED"/>
    <property type="match status" value="1"/>
</dbReference>
<dbReference type="InterPro" id="IPR050182">
    <property type="entry name" value="Cytochrome_P450_fam2"/>
</dbReference>
<evidence type="ECO:0000256" key="12">
    <source>
        <dbReference type="ARBA" id="ARBA00023136"/>
    </source>
</evidence>
<evidence type="ECO:0000256" key="7">
    <source>
        <dbReference type="ARBA" id="ARBA00022824"/>
    </source>
</evidence>
<dbReference type="AlphaFoldDB" id="A0AAW1AWY9"/>
<dbReference type="EMBL" id="JAOTOJ010000011">
    <property type="protein sequence ID" value="KAK9394215.1"/>
    <property type="molecule type" value="Genomic_DNA"/>
</dbReference>
<evidence type="ECO:0000256" key="4">
    <source>
        <dbReference type="ARBA" id="ARBA00010617"/>
    </source>
</evidence>
<dbReference type="GO" id="GO:0019825">
    <property type="term" value="F:oxygen binding"/>
    <property type="evidence" value="ECO:0007669"/>
    <property type="project" value="InterPro"/>
</dbReference>
<feature type="region of interest" description="Disordered" evidence="15">
    <location>
        <begin position="74"/>
        <end position="96"/>
    </location>
</feature>
<evidence type="ECO:0000256" key="1">
    <source>
        <dbReference type="ARBA" id="ARBA00001971"/>
    </source>
</evidence>
<evidence type="ECO:0000256" key="6">
    <source>
        <dbReference type="ARBA" id="ARBA00022723"/>
    </source>
</evidence>
<evidence type="ECO:0000256" key="3">
    <source>
        <dbReference type="ARBA" id="ARBA00004406"/>
    </source>
</evidence>
<evidence type="ECO:0000256" key="15">
    <source>
        <dbReference type="SAM" id="MobiDB-lite"/>
    </source>
</evidence>